<organism evidence="8 9">
    <name type="scientific">Fulvimarina endophytica</name>
    <dbReference type="NCBI Taxonomy" id="2293836"/>
    <lineage>
        <taxon>Bacteria</taxon>
        <taxon>Pseudomonadati</taxon>
        <taxon>Pseudomonadota</taxon>
        <taxon>Alphaproteobacteria</taxon>
        <taxon>Hyphomicrobiales</taxon>
        <taxon>Aurantimonadaceae</taxon>
        <taxon>Fulvimarina</taxon>
    </lineage>
</organism>
<dbReference type="RefSeq" id="WP_116684832.1">
    <property type="nucleotide sequence ID" value="NZ_QURL01000012.1"/>
</dbReference>
<dbReference type="PANTHER" id="PTHR43124">
    <property type="entry name" value="PURINE EFFLUX PUMP PBUE"/>
    <property type="match status" value="1"/>
</dbReference>
<dbReference type="Pfam" id="PF07690">
    <property type="entry name" value="MFS_1"/>
    <property type="match status" value="1"/>
</dbReference>
<dbReference type="InterPro" id="IPR011701">
    <property type="entry name" value="MFS"/>
</dbReference>
<dbReference type="PROSITE" id="PS50850">
    <property type="entry name" value="MFS"/>
    <property type="match status" value="1"/>
</dbReference>
<feature type="transmembrane region" description="Helical" evidence="6">
    <location>
        <begin position="55"/>
        <end position="77"/>
    </location>
</feature>
<feature type="transmembrane region" description="Helical" evidence="6">
    <location>
        <begin position="282"/>
        <end position="299"/>
    </location>
</feature>
<dbReference type="InterPro" id="IPR050189">
    <property type="entry name" value="MFS_Efflux_Transporters"/>
</dbReference>
<accession>A0A371WY61</accession>
<evidence type="ECO:0000259" key="7">
    <source>
        <dbReference type="PROSITE" id="PS50850"/>
    </source>
</evidence>
<dbReference type="InterPro" id="IPR036259">
    <property type="entry name" value="MFS_trans_sf"/>
</dbReference>
<dbReference type="AlphaFoldDB" id="A0A371WY61"/>
<dbReference type="GO" id="GO:0022857">
    <property type="term" value="F:transmembrane transporter activity"/>
    <property type="evidence" value="ECO:0007669"/>
    <property type="project" value="InterPro"/>
</dbReference>
<feature type="transmembrane region" description="Helical" evidence="6">
    <location>
        <begin position="147"/>
        <end position="165"/>
    </location>
</feature>
<dbReference type="PANTHER" id="PTHR43124:SF3">
    <property type="entry name" value="CHLORAMPHENICOL EFFLUX PUMP RV0191"/>
    <property type="match status" value="1"/>
</dbReference>
<feature type="domain" description="Major facilitator superfamily (MFS) profile" evidence="7">
    <location>
        <begin position="19"/>
        <end position="393"/>
    </location>
</feature>
<feature type="transmembrane region" description="Helical" evidence="6">
    <location>
        <begin position="371"/>
        <end position="391"/>
    </location>
</feature>
<feature type="transmembrane region" description="Helical" evidence="6">
    <location>
        <begin position="171"/>
        <end position="195"/>
    </location>
</feature>
<feature type="transmembrane region" description="Helical" evidence="6">
    <location>
        <begin position="305"/>
        <end position="323"/>
    </location>
</feature>
<name>A0A371WY61_9HYPH</name>
<feature type="transmembrane region" description="Helical" evidence="6">
    <location>
        <begin position="249"/>
        <end position="270"/>
    </location>
</feature>
<comment type="subcellular location">
    <subcellularLocation>
        <location evidence="1">Cell membrane</location>
        <topology evidence="1">Multi-pass membrane protein</topology>
    </subcellularLocation>
</comment>
<dbReference type="Proteomes" id="UP000264310">
    <property type="component" value="Unassembled WGS sequence"/>
</dbReference>
<feature type="transmembrane region" description="Helical" evidence="6">
    <location>
        <begin position="344"/>
        <end position="365"/>
    </location>
</feature>
<evidence type="ECO:0000256" key="3">
    <source>
        <dbReference type="ARBA" id="ARBA00022692"/>
    </source>
</evidence>
<evidence type="ECO:0000313" key="9">
    <source>
        <dbReference type="Proteomes" id="UP000264310"/>
    </source>
</evidence>
<keyword evidence="5 6" id="KW-0472">Membrane</keyword>
<dbReference type="InterPro" id="IPR020846">
    <property type="entry name" value="MFS_dom"/>
</dbReference>
<keyword evidence="4 6" id="KW-1133">Transmembrane helix</keyword>
<dbReference type="SUPFAM" id="SSF103473">
    <property type="entry name" value="MFS general substrate transporter"/>
    <property type="match status" value="1"/>
</dbReference>
<protein>
    <submittedName>
        <fullName evidence="8">MFS transporter</fullName>
    </submittedName>
</protein>
<evidence type="ECO:0000256" key="6">
    <source>
        <dbReference type="SAM" id="Phobius"/>
    </source>
</evidence>
<evidence type="ECO:0000256" key="2">
    <source>
        <dbReference type="ARBA" id="ARBA00022475"/>
    </source>
</evidence>
<evidence type="ECO:0000256" key="5">
    <source>
        <dbReference type="ARBA" id="ARBA00023136"/>
    </source>
</evidence>
<keyword evidence="3 6" id="KW-0812">Transmembrane</keyword>
<gene>
    <name evidence="8" type="ORF">DYI37_18875</name>
</gene>
<dbReference type="GO" id="GO:0005886">
    <property type="term" value="C:plasma membrane"/>
    <property type="evidence" value="ECO:0007669"/>
    <property type="project" value="UniProtKB-SubCell"/>
</dbReference>
<feature type="transmembrane region" description="Helical" evidence="6">
    <location>
        <begin position="114"/>
        <end position="135"/>
    </location>
</feature>
<evidence type="ECO:0000256" key="4">
    <source>
        <dbReference type="ARBA" id="ARBA00022989"/>
    </source>
</evidence>
<evidence type="ECO:0000256" key="1">
    <source>
        <dbReference type="ARBA" id="ARBA00004651"/>
    </source>
</evidence>
<keyword evidence="9" id="KW-1185">Reference proteome</keyword>
<keyword evidence="2" id="KW-1003">Cell membrane</keyword>
<dbReference type="OrthoDB" id="9788453at2"/>
<reference evidence="8 9" key="1">
    <citation type="submission" date="2018-08" db="EMBL/GenBank/DDBJ databases">
        <title>Fulvimarina sp. 85, whole genome shotgun sequence.</title>
        <authorList>
            <person name="Tuo L."/>
        </authorList>
    </citation>
    <scope>NUCLEOTIDE SEQUENCE [LARGE SCALE GENOMIC DNA]</scope>
    <source>
        <strain evidence="8 9">85</strain>
    </source>
</reference>
<dbReference type="Gene3D" id="1.20.1250.20">
    <property type="entry name" value="MFS general substrate transporter like domains"/>
    <property type="match status" value="1"/>
</dbReference>
<comment type="caution">
    <text evidence="8">The sequence shown here is derived from an EMBL/GenBank/DDBJ whole genome shotgun (WGS) entry which is preliminary data.</text>
</comment>
<proteinExistence type="predicted"/>
<dbReference type="EMBL" id="QURL01000012">
    <property type="protein sequence ID" value="RFC61889.1"/>
    <property type="molecule type" value="Genomic_DNA"/>
</dbReference>
<dbReference type="CDD" id="cd17324">
    <property type="entry name" value="MFS_NepI_like"/>
    <property type="match status" value="1"/>
</dbReference>
<feature type="transmembrane region" description="Helical" evidence="6">
    <location>
        <begin position="216"/>
        <end position="237"/>
    </location>
</feature>
<sequence length="397" mass="40507">MTHATATSNSRSEPSLALVTFCLACGGFTLGAGEFSAMSLLPHYAEGLGVSESVAGHAVSAYAVGVMIGAPLIAVLAARWPRKYTLIGLMLVVAAGYTLSAFAPSILTLDAARFLAGLPHGAYFGIAILFAADIAGKGKRAQATSHIMLGLAVATVVGVPAVNAFGQSLGWRLGFAIVAGLAALTALGIWLTAPYEGPDPSAQPLKQLRALANRQVLLVLAMGAIGYGGTFAIYSYFSAAFLQTVDEPQYWISIGLVIYGLGVVVGNWVAGKLTGGRVLKSAAAFQAVLAISGLIYAASIGSMSFMFAAMFLIGLGGGLVVPLQTRLMDVAGEAQTMAAAMNHAAFNAANALGPLLAGFALSAGFGWAWTGYVGVALSLGGLAIWLVILATSKRSAQ</sequence>
<evidence type="ECO:0000313" key="8">
    <source>
        <dbReference type="EMBL" id="RFC61889.1"/>
    </source>
</evidence>
<feature type="transmembrane region" description="Helical" evidence="6">
    <location>
        <begin position="84"/>
        <end position="102"/>
    </location>
</feature>